<dbReference type="Proteomes" id="UP000570361">
    <property type="component" value="Unassembled WGS sequence"/>
</dbReference>
<evidence type="ECO:0000259" key="2">
    <source>
        <dbReference type="Pfam" id="PF01578"/>
    </source>
</evidence>
<feature type="transmembrane region" description="Helical" evidence="1">
    <location>
        <begin position="98"/>
        <end position="121"/>
    </location>
</feature>
<keyword evidence="1" id="KW-0812">Transmembrane</keyword>
<feature type="transmembrane region" description="Helical" evidence="1">
    <location>
        <begin position="210"/>
        <end position="227"/>
    </location>
</feature>
<evidence type="ECO:0000256" key="1">
    <source>
        <dbReference type="SAM" id="Phobius"/>
    </source>
</evidence>
<keyword evidence="1" id="KW-0472">Membrane</keyword>
<feature type="transmembrane region" description="Helical" evidence="1">
    <location>
        <begin position="182"/>
        <end position="198"/>
    </location>
</feature>
<dbReference type="Pfam" id="PF01578">
    <property type="entry name" value="Cytochrom_C_asm"/>
    <property type="match status" value="1"/>
</dbReference>
<evidence type="ECO:0000313" key="3">
    <source>
        <dbReference type="EMBL" id="MBB3109883.1"/>
    </source>
</evidence>
<protein>
    <submittedName>
        <fullName evidence="3">HemX protein</fullName>
    </submittedName>
</protein>
<gene>
    <name evidence="3" type="ORF">FHS18_001946</name>
</gene>
<feature type="transmembrane region" description="Helical" evidence="1">
    <location>
        <begin position="146"/>
        <end position="170"/>
    </location>
</feature>
<dbReference type="GO" id="GO:0020037">
    <property type="term" value="F:heme binding"/>
    <property type="evidence" value="ECO:0007669"/>
    <property type="project" value="InterPro"/>
</dbReference>
<keyword evidence="1" id="KW-1133">Transmembrane helix</keyword>
<proteinExistence type="predicted"/>
<feature type="transmembrane region" description="Helical" evidence="1">
    <location>
        <begin position="58"/>
        <end position="78"/>
    </location>
</feature>
<reference evidence="3 4" key="1">
    <citation type="submission" date="2020-08" db="EMBL/GenBank/DDBJ databases">
        <title>Genomic Encyclopedia of Type Strains, Phase III (KMG-III): the genomes of soil and plant-associated and newly described type strains.</title>
        <authorList>
            <person name="Whitman W."/>
        </authorList>
    </citation>
    <scope>NUCLEOTIDE SEQUENCE [LARGE SCALE GENOMIC DNA]</scope>
    <source>
        <strain evidence="3 4">CECT 5862</strain>
    </source>
</reference>
<keyword evidence="4" id="KW-1185">Reference proteome</keyword>
<dbReference type="EMBL" id="JACHXK010000003">
    <property type="protein sequence ID" value="MBB3109883.1"/>
    <property type="molecule type" value="Genomic_DNA"/>
</dbReference>
<dbReference type="AlphaFoldDB" id="A0A7W5AW93"/>
<comment type="caution">
    <text evidence="3">The sequence shown here is derived from an EMBL/GenBank/DDBJ whole genome shotgun (WGS) entry which is preliminary data.</text>
</comment>
<feature type="transmembrane region" description="Helical" evidence="1">
    <location>
        <begin position="30"/>
        <end position="51"/>
    </location>
</feature>
<feature type="domain" description="Cytochrome c assembly protein" evidence="2">
    <location>
        <begin position="32"/>
        <end position="224"/>
    </location>
</feature>
<dbReference type="InterPro" id="IPR002541">
    <property type="entry name" value="Cyt_c_assembly"/>
</dbReference>
<accession>A0A7W5AW93</accession>
<evidence type="ECO:0000313" key="4">
    <source>
        <dbReference type="Proteomes" id="UP000570361"/>
    </source>
</evidence>
<name>A0A7W5AW93_9BACL</name>
<organism evidence="3 4">
    <name type="scientific">Paenibacillus phyllosphaerae</name>
    <dbReference type="NCBI Taxonomy" id="274593"/>
    <lineage>
        <taxon>Bacteria</taxon>
        <taxon>Bacillati</taxon>
        <taxon>Bacillota</taxon>
        <taxon>Bacilli</taxon>
        <taxon>Bacillales</taxon>
        <taxon>Paenibacillaceae</taxon>
        <taxon>Paenibacillus</taxon>
    </lineage>
</organism>
<sequence>MGTGLLVFVWVLQTVYLVMRIVAHLDMSFFTLSEYLLLFSWLLVTISLVMSRFFRIEFIVFFVNVIGFAVLALNLFGISEGTSLERWEVAKKLLYVHVSFMICAYAALTISAIFAGMYLFLHNRLKEKVWTQSVRRLPSLAVIDVWMYRSALVGTPLLALSLAVAVTSILTEGRYSLLLDPKVVASFIALALFIWTVLKRKVLDVPSWKTARMILLSYALLLLNVLMNQASSFHSWS</sequence>
<dbReference type="GO" id="GO:0017004">
    <property type="term" value="P:cytochrome complex assembly"/>
    <property type="evidence" value="ECO:0007669"/>
    <property type="project" value="InterPro"/>
</dbReference>